<gene>
    <name evidence="4" type="ORF">ABW99_20460</name>
</gene>
<dbReference type="Proteomes" id="UP000036700">
    <property type="component" value="Chromosome"/>
</dbReference>
<dbReference type="InterPro" id="IPR025205">
    <property type="entry name" value="PilX/PilW_C"/>
</dbReference>
<dbReference type="InterPro" id="IPR025746">
    <property type="entry name" value="PilX_N_dom"/>
</dbReference>
<dbReference type="Pfam" id="PF13681">
    <property type="entry name" value="PilX"/>
    <property type="match status" value="1"/>
</dbReference>
<evidence type="ECO:0008006" key="6">
    <source>
        <dbReference type="Google" id="ProtNLM"/>
    </source>
</evidence>
<dbReference type="Pfam" id="PF14341">
    <property type="entry name" value="PilX_N"/>
    <property type="match status" value="1"/>
</dbReference>
<evidence type="ECO:0000259" key="3">
    <source>
        <dbReference type="Pfam" id="PF14341"/>
    </source>
</evidence>
<feature type="domain" description="Type 4 fimbrial biogenesis protein PilX N-terminal" evidence="3">
    <location>
        <begin position="15"/>
        <end position="65"/>
    </location>
</feature>
<reference evidence="5" key="1">
    <citation type="submission" date="2015-06" db="EMBL/GenBank/DDBJ databases">
        <authorList>
            <person name="Lim Y.L."/>
            <person name="Ee R."/>
            <person name="Yong D."/>
            <person name="How K.Y."/>
            <person name="Yin W.F."/>
            <person name="Chan K.G."/>
        </authorList>
    </citation>
    <scope>NUCLEOTIDE SEQUENCE [LARGE SCALE GENOMIC DNA]</scope>
    <source>
        <strain evidence="5">DSM 25325</strain>
    </source>
</reference>
<evidence type="ECO:0000313" key="5">
    <source>
        <dbReference type="Proteomes" id="UP000036700"/>
    </source>
</evidence>
<dbReference type="PATRIC" id="fig|445709.3.peg.4291"/>
<accession>A0A0G3ETD3</accession>
<dbReference type="EMBL" id="CP011568">
    <property type="protein sequence ID" value="AKJ70230.1"/>
    <property type="molecule type" value="Genomic_DNA"/>
</dbReference>
<keyword evidence="1" id="KW-0472">Membrane</keyword>
<dbReference type="STRING" id="445709.ABW99_20460"/>
<evidence type="ECO:0000256" key="1">
    <source>
        <dbReference type="SAM" id="Phobius"/>
    </source>
</evidence>
<keyword evidence="5" id="KW-1185">Reference proteome</keyword>
<feature type="transmembrane region" description="Helical" evidence="1">
    <location>
        <begin position="12"/>
        <end position="37"/>
    </location>
</feature>
<organism evidence="4 5">
    <name type="scientific">Pandoraea thiooxydans</name>
    <dbReference type="NCBI Taxonomy" id="445709"/>
    <lineage>
        <taxon>Bacteria</taxon>
        <taxon>Pseudomonadati</taxon>
        <taxon>Pseudomonadota</taxon>
        <taxon>Betaproteobacteria</taxon>
        <taxon>Burkholderiales</taxon>
        <taxon>Burkholderiaceae</taxon>
        <taxon>Pandoraea</taxon>
    </lineage>
</organism>
<dbReference type="KEGG" id="ptx:ABW99_20460"/>
<proteinExistence type="predicted"/>
<sequence>MSESGAAPRATFAQRGMALVVTLLTLAGMMMLGMSALRVVQLSTRIAHAERERTHAFYAAEAALADAERDIALGSRAALFATSPAMPRRLAERARESFVPGVCQRGGMRQGLCQSAPGQPSVWLTVDFDDVTASAASVAYGTFTGARLSVARLPRYVIEALPAVARARGAAPLDALYRITAAGYGPTLRQPVILQSVYRLARPDGEGATVEQLPAGRLSWREITTWDEMRAGMARAVRPIDGATD</sequence>
<dbReference type="AlphaFoldDB" id="A0A0G3ETD3"/>
<protein>
    <recommendedName>
        <fullName evidence="6">PilX/PilW C-terminal domain-containing protein</fullName>
    </recommendedName>
</protein>
<keyword evidence="1" id="KW-1133">Transmembrane helix</keyword>
<evidence type="ECO:0000259" key="2">
    <source>
        <dbReference type="Pfam" id="PF13681"/>
    </source>
</evidence>
<name>A0A0G3ETD3_9BURK</name>
<evidence type="ECO:0000313" key="4">
    <source>
        <dbReference type="EMBL" id="AKJ70230.1"/>
    </source>
</evidence>
<feature type="domain" description="PilX/PilW C-terminal" evidence="2">
    <location>
        <begin position="110"/>
        <end position="199"/>
    </location>
</feature>
<keyword evidence="1" id="KW-0812">Transmembrane</keyword>